<keyword evidence="1" id="KW-0812">Transmembrane</keyword>
<sequence>MYGRGTLAKTGASVALFGGTAAFSWTIAAIIALVVGGALIYRAANRGKRYAG</sequence>
<comment type="caution">
    <text evidence="2">The sequence shown here is derived from an EMBL/GenBank/DDBJ whole genome shotgun (WGS) entry which is preliminary data.</text>
</comment>
<gene>
    <name evidence="2" type="ORF">RM877_13225</name>
</gene>
<dbReference type="Proteomes" id="UP001183535">
    <property type="component" value="Unassembled WGS sequence"/>
</dbReference>
<keyword evidence="1" id="KW-0472">Membrane</keyword>
<evidence type="ECO:0000313" key="3">
    <source>
        <dbReference type="Proteomes" id="UP001183535"/>
    </source>
</evidence>
<name>A0ABD5ELT1_9ACTN</name>
<feature type="transmembrane region" description="Helical" evidence="1">
    <location>
        <begin position="12"/>
        <end position="41"/>
    </location>
</feature>
<evidence type="ECO:0008006" key="4">
    <source>
        <dbReference type="Google" id="ProtNLM"/>
    </source>
</evidence>
<proteinExistence type="predicted"/>
<evidence type="ECO:0000313" key="2">
    <source>
        <dbReference type="EMBL" id="MDT0435647.1"/>
    </source>
</evidence>
<dbReference type="RefSeq" id="WP_161352992.1">
    <property type="nucleotide sequence ID" value="NZ_JAVRES010000004.1"/>
</dbReference>
<keyword evidence="1" id="KW-1133">Transmembrane helix</keyword>
<organism evidence="2 3">
    <name type="scientific">Streptomyces doudnae</name>
    <dbReference type="NCBI Taxonomy" id="3075536"/>
    <lineage>
        <taxon>Bacteria</taxon>
        <taxon>Bacillati</taxon>
        <taxon>Actinomycetota</taxon>
        <taxon>Actinomycetes</taxon>
        <taxon>Kitasatosporales</taxon>
        <taxon>Streptomycetaceae</taxon>
        <taxon>Streptomyces</taxon>
    </lineage>
</organism>
<dbReference type="AlphaFoldDB" id="A0ABD5ELT1"/>
<accession>A0ABD5ELT1</accession>
<reference evidence="3" key="1">
    <citation type="submission" date="2023-07" db="EMBL/GenBank/DDBJ databases">
        <title>30 novel species of actinomycetes from the DSMZ collection.</title>
        <authorList>
            <person name="Nouioui I."/>
        </authorList>
    </citation>
    <scope>NUCLEOTIDE SEQUENCE [LARGE SCALE GENOMIC DNA]</scope>
    <source>
        <strain evidence="3">DSM 41981</strain>
    </source>
</reference>
<keyword evidence="3" id="KW-1185">Reference proteome</keyword>
<evidence type="ECO:0000256" key="1">
    <source>
        <dbReference type="SAM" id="Phobius"/>
    </source>
</evidence>
<protein>
    <recommendedName>
        <fullName evidence="4">Peptidase</fullName>
    </recommendedName>
</protein>
<dbReference type="EMBL" id="JAVRES010000004">
    <property type="protein sequence ID" value="MDT0435647.1"/>
    <property type="molecule type" value="Genomic_DNA"/>
</dbReference>